<feature type="binding site" evidence="10 13">
    <location>
        <position position="45"/>
    </location>
    <ligand>
        <name>a divalent metal cation</name>
        <dbReference type="ChEBI" id="CHEBI:60240"/>
    </ligand>
</feature>
<dbReference type="AlphaFoldDB" id="A9LGQ9"/>
<evidence type="ECO:0000256" key="9">
    <source>
        <dbReference type="ARBA" id="ARBA00023235"/>
    </source>
</evidence>
<dbReference type="InterPro" id="IPR026019">
    <property type="entry name" value="Ribul_P_3_epim"/>
</dbReference>
<feature type="binding site" evidence="10 13">
    <location>
        <position position="47"/>
    </location>
    <ligand>
        <name>a divalent metal cation</name>
        <dbReference type="ChEBI" id="CHEBI:60240"/>
    </ligand>
</feature>
<dbReference type="SUPFAM" id="SSF51366">
    <property type="entry name" value="Ribulose-phoshate binding barrel"/>
    <property type="match status" value="1"/>
</dbReference>
<feature type="binding site" evidence="10 13">
    <location>
        <position position="78"/>
    </location>
    <ligand>
        <name>a divalent metal cation</name>
        <dbReference type="ChEBI" id="CHEBI:60240"/>
    </ligand>
</feature>
<feature type="binding site" evidence="10 14">
    <location>
        <begin position="154"/>
        <end position="157"/>
    </location>
    <ligand>
        <name>substrate</name>
    </ligand>
</feature>
<evidence type="ECO:0000313" key="15">
    <source>
        <dbReference type="EMBL" id="ABX10580.1"/>
    </source>
</evidence>
<dbReference type="EMBL" id="EF591884">
    <property type="protein sequence ID" value="ABX10580.1"/>
    <property type="molecule type" value="Genomic_DNA"/>
</dbReference>
<comment type="similarity">
    <text evidence="6 10 11">Belongs to the ribulose-phosphate 3-epimerase family.</text>
</comment>
<keyword evidence="8 10" id="KW-0479">Metal-binding</keyword>
<dbReference type="GO" id="GO:0006098">
    <property type="term" value="P:pentose-phosphate shunt"/>
    <property type="evidence" value="ECO:0007669"/>
    <property type="project" value="UniProtKB-UniRule"/>
</dbReference>
<dbReference type="CDD" id="cd00429">
    <property type="entry name" value="RPE"/>
    <property type="match status" value="1"/>
</dbReference>
<comment type="cofactor">
    <cofactor evidence="5">
        <name>Fe(2+)</name>
        <dbReference type="ChEBI" id="CHEBI:29033"/>
    </cofactor>
</comment>
<keyword evidence="13" id="KW-0170">Cobalt</keyword>
<dbReference type="Pfam" id="PF00834">
    <property type="entry name" value="Ribul_P_3_epim"/>
    <property type="match status" value="1"/>
</dbReference>
<feature type="active site" description="Proton acceptor" evidence="10 12">
    <location>
        <position position="47"/>
    </location>
</feature>
<evidence type="ECO:0000256" key="5">
    <source>
        <dbReference type="ARBA" id="ARBA00001954"/>
    </source>
</evidence>
<evidence type="ECO:0000256" key="14">
    <source>
        <dbReference type="PIRSR" id="PIRSR001461-3"/>
    </source>
</evidence>
<organism evidence="15">
    <name type="scientific">uncultured planctomycete 5H12</name>
    <dbReference type="NCBI Taxonomy" id="455067"/>
    <lineage>
        <taxon>Bacteria</taxon>
        <taxon>Pseudomonadati</taxon>
        <taxon>Planctomycetota</taxon>
        <taxon>Planctomycetia</taxon>
        <taxon>Planctomycetales</taxon>
        <taxon>environmental samples</taxon>
    </lineage>
</organism>
<feature type="binding site" evidence="10">
    <location>
        <begin position="185"/>
        <end position="187"/>
    </location>
    <ligand>
        <name>substrate</name>
    </ligand>
</feature>
<sequence length="234" mass="25585">MSREKTLEILRESTPAILPSLLLCDFGNLEREIEKLHEAGFKSLHLDVMDGVFVPNFSYGITIVEAVRKLTDMPLDVHLMMVEPQKYVQQFASAGADLITFHAEAVDDTRPVLEAIRETGIAGGIALNPGTDVSMIENDLDLCDVFLVMSVNAGFGGQSFIESVLEKFSHIRNAPNGDRILLEIDGGINTDTIGQAHAMGVDLFVAGSAIFRQADYRAAHDRLLEQVGASNERV</sequence>
<keyword evidence="13" id="KW-0862">Zinc</keyword>
<gene>
    <name evidence="10 15" type="primary">rpe</name>
    <name evidence="15" type="ORF">5H12_18</name>
</gene>
<dbReference type="PANTHER" id="PTHR11749">
    <property type="entry name" value="RIBULOSE-5-PHOSPHATE-3-EPIMERASE"/>
    <property type="match status" value="1"/>
</dbReference>
<feature type="binding site" evidence="10 14">
    <location>
        <position position="20"/>
    </location>
    <ligand>
        <name>substrate</name>
    </ligand>
</feature>
<dbReference type="GO" id="GO:0005737">
    <property type="term" value="C:cytoplasm"/>
    <property type="evidence" value="ECO:0007669"/>
    <property type="project" value="UniProtKB-ARBA"/>
</dbReference>
<dbReference type="PIRSF" id="PIRSF001461">
    <property type="entry name" value="RPE"/>
    <property type="match status" value="1"/>
</dbReference>
<evidence type="ECO:0000256" key="12">
    <source>
        <dbReference type="PIRSR" id="PIRSR001461-1"/>
    </source>
</evidence>
<dbReference type="InterPro" id="IPR000056">
    <property type="entry name" value="Ribul_P_3_epim-like"/>
</dbReference>
<evidence type="ECO:0000256" key="4">
    <source>
        <dbReference type="ARBA" id="ARBA00001947"/>
    </source>
</evidence>
<reference evidence="15" key="1">
    <citation type="journal article" date="2007" name="ISME J.">
        <title>Fosmids of novel marine Planctomycetes from the Namibian and Oregon coast upwelling systems and their cross-comparison with planctomycete genomes.</title>
        <authorList>
            <person name="Woebken D."/>
            <person name="Teeling H."/>
            <person name="Wecker P."/>
            <person name="Dumitriu A."/>
            <person name="Kostadinov I."/>
            <person name="DeLong E.F."/>
            <person name="Amann R."/>
            <person name="Gloeckner F.O."/>
        </authorList>
    </citation>
    <scope>NUCLEOTIDE SEQUENCE</scope>
</reference>
<dbReference type="GO" id="GO:0046872">
    <property type="term" value="F:metal ion binding"/>
    <property type="evidence" value="ECO:0007669"/>
    <property type="project" value="UniProtKB-UniRule"/>
</dbReference>
<protein>
    <recommendedName>
        <fullName evidence="7 10">Ribulose-phosphate 3-epimerase</fullName>
        <ecNumber evidence="7 10">5.1.3.1</ecNumber>
    </recommendedName>
</protein>
<dbReference type="HAMAP" id="MF_02227">
    <property type="entry name" value="RPE"/>
    <property type="match status" value="1"/>
</dbReference>
<evidence type="ECO:0000256" key="2">
    <source>
        <dbReference type="ARBA" id="ARBA00001936"/>
    </source>
</evidence>
<feature type="binding site" evidence="14">
    <location>
        <position position="187"/>
    </location>
    <ligand>
        <name>substrate</name>
    </ligand>
</feature>
<dbReference type="NCBIfam" id="NF004076">
    <property type="entry name" value="PRK05581.1-4"/>
    <property type="match status" value="1"/>
</dbReference>
<comment type="cofactor">
    <cofactor evidence="10 13">
        <name>a divalent metal cation</name>
        <dbReference type="ChEBI" id="CHEBI:60240"/>
    </cofactor>
    <text evidence="10 13">Binds 1 divalent metal cation per subunit.</text>
</comment>
<dbReference type="EC" id="5.1.3.1" evidence="7 10"/>
<keyword evidence="10 11" id="KW-0119">Carbohydrate metabolism</keyword>
<name>A9LGQ9_9BACT</name>
<keyword evidence="13" id="KW-0464">Manganese</keyword>
<evidence type="ECO:0000256" key="7">
    <source>
        <dbReference type="ARBA" id="ARBA00013188"/>
    </source>
</evidence>
<dbReference type="FunFam" id="3.20.20.70:FF:000004">
    <property type="entry name" value="Ribulose-phosphate 3-epimerase"/>
    <property type="match status" value="1"/>
</dbReference>
<dbReference type="Gene3D" id="3.20.20.70">
    <property type="entry name" value="Aldolase class I"/>
    <property type="match status" value="1"/>
</dbReference>
<evidence type="ECO:0000256" key="3">
    <source>
        <dbReference type="ARBA" id="ARBA00001941"/>
    </source>
</evidence>
<evidence type="ECO:0000256" key="11">
    <source>
        <dbReference type="PIRNR" id="PIRNR001461"/>
    </source>
</evidence>
<evidence type="ECO:0000256" key="1">
    <source>
        <dbReference type="ARBA" id="ARBA00001782"/>
    </source>
</evidence>
<evidence type="ECO:0000256" key="10">
    <source>
        <dbReference type="HAMAP-Rule" id="MF_02227"/>
    </source>
</evidence>
<comment type="pathway">
    <text evidence="10">Carbohydrate degradation.</text>
</comment>
<accession>A9LGQ9</accession>
<feature type="active site" description="Proton donor" evidence="10 12">
    <location>
        <position position="185"/>
    </location>
</feature>
<feature type="binding site" evidence="10 13">
    <location>
        <position position="185"/>
    </location>
    <ligand>
        <name>a divalent metal cation</name>
        <dbReference type="ChEBI" id="CHEBI:60240"/>
    </ligand>
</feature>
<evidence type="ECO:0000256" key="6">
    <source>
        <dbReference type="ARBA" id="ARBA00009541"/>
    </source>
</evidence>
<comment type="cofactor">
    <cofactor evidence="2">
        <name>Mn(2+)</name>
        <dbReference type="ChEBI" id="CHEBI:29035"/>
    </cofactor>
</comment>
<comment type="cofactor">
    <cofactor evidence="3">
        <name>Co(2+)</name>
        <dbReference type="ChEBI" id="CHEBI:48828"/>
    </cofactor>
</comment>
<comment type="function">
    <text evidence="10">Catalyzes the reversible epimerization of D-ribulose 5-phosphate to D-xylulose 5-phosphate.</text>
</comment>
<dbReference type="InterPro" id="IPR013785">
    <property type="entry name" value="Aldolase_TIM"/>
</dbReference>
<comment type="cofactor">
    <cofactor evidence="4">
        <name>Zn(2+)</name>
        <dbReference type="ChEBI" id="CHEBI:29105"/>
    </cofactor>
</comment>
<evidence type="ECO:0000256" key="13">
    <source>
        <dbReference type="PIRSR" id="PIRSR001461-2"/>
    </source>
</evidence>
<feature type="binding site" evidence="10 14">
    <location>
        <begin position="207"/>
        <end position="208"/>
    </location>
    <ligand>
        <name>substrate</name>
    </ligand>
</feature>
<keyword evidence="9 10" id="KW-0413">Isomerase</keyword>
<comment type="catalytic activity">
    <reaction evidence="1 10 11">
        <text>D-ribulose 5-phosphate = D-xylulose 5-phosphate</text>
        <dbReference type="Rhea" id="RHEA:13677"/>
        <dbReference type="ChEBI" id="CHEBI:57737"/>
        <dbReference type="ChEBI" id="CHEBI:58121"/>
        <dbReference type="EC" id="5.1.3.1"/>
    </reaction>
</comment>
<dbReference type="GO" id="GO:0019323">
    <property type="term" value="P:pentose catabolic process"/>
    <property type="evidence" value="ECO:0007669"/>
    <property type="project" value="UniProtKB-UniRule"/>
</dbReference>
<feature type="binding site" evidence="10 14">
    <location>
        <position position="78"/>
    </location>
    <ligand>
        <name>substrate</name>
    </ligand>
</feature>
<dbReference type="PROSITE" id="PS01085">
    <property type="entry name" value="RIBUL_P_3_EPIMER_1"/>
    <property type="match status" value="1"/>
</dbReference>
<evidence type="ECO:0000256" key="8">
    <source>
        <dbReference type="ARBA" id="ARBA00022723"/>
    </source>
</evidence>
<dbReference type="NCBIfam" id="TIGR01163">
    <property type="entry name" value="rpe"/>
    <property type="match status" value="1"/>
</dbReference>
<dbReference type="InterPro" id="IPR011060">
    <property type="entry name" value="RibuloseP-bd_barrel"/>
</dbReference>
<dbReference type="GO" id="GO:0004750">
    <property type="term" value="F:D-ribulose-phosphate 3-epimerase activity"/>
    <property type="evidence" value="ECO:0007669"/>
    <property type="project" value="UniProtKB-UniRule"/>
</dbReference>
<proteinExistence type="inferred from homology"/>